<dbReference type="AlphaFoldDB" id="A0AA39H7K3"/>
<sequence length="554" mass="61483">MDVLAAKVKSVTTLRRASEETEAEQSVKKLGMVVDMTESSFIATLLPVVGMNEKDRHPYSRPEFLYFSEEETELSSDHAVRPVLCPKHPAKMPAYCGYAEVINAGKTIKNEDMATAKRLRIIQHGYNAVEAVDISNDKTPLNSDGRKPLDEPLLIGDNVSSDESDTPPFADAAYFAIFDGHAGSGASLMASYHLAQHIVNRLGSVVEAMITLDRRESLSGKKVCPLTSNVTVASLVTGALETAFLDMDDQIQSEKQQWRITGGCATIAALVVLDKLYIANAGDCRAILLTSQGVKQLSTDFNPSQERKRLQFLAYKQPELIGNCFSRLEYNRYLNKKDLKGSVLFRDWYMDGWAVKTVTDHDLLPPLICERRKKVEHSEDLLYITNLVIASRRTIDLIKRLPFKFRLLNTIGVSRGFGDHHLITVDDKIPIKPFLTAVPEVQVFDISTLNVLSDRDVLVMGSDGLWDVLSNERVNEIVGSVLENSEVDDRIKYTIAAQELVIAARGNPTQSAKWTLTGGGQASTDDITAFVIPLKYAISQPPDEDDDDDEEMLK</sequence>
<proteinExistence type="inferred from homology"/>
<feature type="domain" description="PPM-type phosphatase" evidence="5">
    <location>
        <begin position="156"/>
        <end position="534"/>
    </location>
</feature>
<dbReference type="InterPro" id="IPR000222">
    <property type="entry name" value="PP2C_BS"/>
</dbReference>
<organism evidence="6 7">
    <name type="scientific">Steinernema hermaphroditum</name>
    <dbReference type="NCBI Taxonomy" id="289476"/>
    <lineage>
        <taxon>Eukaryota</taxon>
        <taxon>Metazoa</taxon>
        <taxon>Ecdysozoa</taxon>
        <taxon>Nematoda</taxon>
        <taxon>Chromadorea</taxon>
        <taxon>Rhabditida</taxon>
        <taxon>Tylenchina</taxon>
        <taxon>Panagrolaimomorpha</taxon>
        <taxon>Strongyloidoidea</taxon>
        <taxon>Steinernematidae</taxon>
        <taxon>Steinernema</taxon>
    </lineage>
</organism>
<gene>
    <name evidence="6" type="ORF">QR680_003399</name>
</gene>
<keyword evidence="2 4" id="KW-0378">Hydrolase</keyword>
<reference evidence="6" key="1">
    <citation type="submission" date="2023-06" db="EMBL/GenBank/DDBJ databases">
        <title>Genomic analysis of the entomopathogenic nematode Steinernema hermaphroditum.</title>
        <authorList>
            <person name="Schwarz E.M."/>
            <person name="Heppert J.K."/>
            <person name="Baniya A."/>
            <person name="Schwartz H.T."/>
            <person name="Tan C.-H."/>
            <person name="Antoshechkin I."/>
            <person name="Sternberg P.W."/>
            <person name="Goodrich-Blair H."/>
            <person name="Dillman A.R."/>
        </authorList>
    </citation>
    <scope>NUCLEOTIDE SEQUENCE</scope>
    <source>
        <strain evidence="6">PS9179</strain>
        <tissue evidence="6">Whole animal</tissue>
    </source>
</reference>
<dbReference type="PANTHER" id="PTHR13832:SF354">
    <property type="entry name" value="GM14138P"/>
    <property type="match status" value="1"/>
</dbReference>
<dbReference type="PROSITE" id="PS01032">
    <property type="entry name" value="PPM_1"/>
    <property type="match status" value="1"/>
</dbReference>
<comment type="caution">
    <text evidence="6">The sequence shown here is derived from an EMBL/GenBank/DDBJ whole genome shotgun (WGS) entry which is preliminary data.</text>
</comment>
<evidence type="ECO:0000259" key="5">
    <source>
        <dbReference type="PROSITE" id="PS51746"/>
    </source>
</evidence>
<dbReference type="Gene3D" id="3.60.40.10">
    <property type="entry name" value="PPM-type phosphatase domain"/>
    <property type="match status" value="1"/>
</dbReference>
<accession>A0AA39H7K3</accession>
<evidence type="ECO:0000313" key="6">
    <source>
        <dbReference type="EMBL" id="KAK0400196.1"/>
    </source>
</evidence>
<dbReference type="PROSITE" id="PS51746">
    <property type="entry name" value="PPM_2"/>
    <property type="match status" value="1"/>
</dbReference>
<name>A0AA39H7K3_9BILA</name>
<keyword evidence="1" id="KW-0479">Metal-binding</keyword>
<evidence type="ECO:0000256" key="3">
    <source>
        <dbReference type="ARBA" id="ARBA00022912"/>
    </source>
</evidence>
<dbReference type="EMBL" id="JAUCMV010000005">
    <property type="protein sequence ID" value="KAK0400196.1"/>
    <property type="molecule type" value="Genomic_DNA"/>
</dbReference>
<evidence type="ECO:0000256" key="2">
    <source>
        <dbReference type="ARBA" id="ARBA00022801"/>
    </source>
</evidence>
<dbReference type="GO" id="GO:0005739">
    <property type="term" value="C:mitochondrion"/>
    <property type="evidence" value="ECO:0007669"/>
    <property type="project" value="TreeGrafter"/>
</dbReference>
<protein>
    <recommendedName>
        <fullName evidence="5">PPM-type phosphatase domain-containing protein</fullName>
    </recommendedName>
</protein>
<dbReference type="InterPro" id="IPR001932">
    <property type="entry name" value="PPM-type_phosphatase-like_dom"/>
</dbReference>
<dbReference type="GO" id="GO:0004741">
    <property type="term" value="F:[pyruvate dehydrogenase (acetyl-transferring)]-phosphatase activity"/>
    <property type="evidence" value="ECO:0007669"/>
    <property type="project" value="TreeGrafter"/>
</dbReference>
<dbReference type="Proteomes" id="UP001175271">
    <property type="component" value="Unassembled WGS sequence"/>
</dbReference>
<evidence type="ECO:0000313" key="7">
    <source>
        <dbReference type="Proteomes" id="UP001175271"/>
    </source>
</evidence>
<dbReference type="Pfam" id="PF00481">
    <property type="entry name" value="PP2C"/>
    <property type="match status" value="2"/>
</dbReference>
<keyword evidence="3 4" id="KW-0904">Protein phosphatase</keyword>
<dbReference type="InterPro" id="IPR015655">
    <property type="entry name" value="PP2C"/>
</dbReference>
<dbReference type="InterPro" id="IPR036457">
    <property type="entry name" value="PPM-type-like_dom_sf"/>
</dbReference>
<dbReference type="GO" id="GO:0046872">
    <property type="term" value="F:metal ion binding"/>
    <property type="evidence" value="ECO:0007669"/>
    <property type="project" value="UniProtKB-KW"/>
</dbReference>
<dbReference type="PANTHER" id="PTHR13832">
    <property type="entry name" value="PROTEIN PHOSPHATASE 2C"/>
    <property type="match status" value="1"/>
</dbReference>
<evidence type="ECO:0000256" key="4">
    <source>
        <dbReference type="RuleBase" id="RU003465"/>
    </source>
</evidence>
<dbReference type="CDD" id="cd00143">
    <property type="entry name" value="PP2Cc"/>
    <property type="match status" value="1"/>
</dbReference>
<keyword evidence="7" id="KW-1185">Reference proteome</keyword>
<dbReference type="SMART" id="SM00332">
    <property type="entry name" value="PP2Cc"/>
    <property type="match status" value="1"/>
</dbReference>
<evidence type="ECO:0000256" key="1">
    <source>
        <dbReference type="ARBA" id="ARBA00022723"/>
    </source>
</evidence>
<comment type="similarity">
    <text evidence="4">Belongs to the PP2C family.</text>
</comment>
<dbReference type="SUPFAM" id="SSF81606">
    <property type="entry name" value="PP2C-like"/>
    <property type="match status" value="1"/>
</dbReference>